<keyword evidence="1" id="KW-0732">Signal</keyword>
<evidence type="ECO:0000313" key="5">
    <source>
        <dbReference type="EMBL" id="SAL05968.1"/>
    </source>
</evidence>
<evidence type="ECO:0000256" key="4">
    <source>
        <dbReference type="PROSITE-ProRule" id="PRU00504"/>
    </source>
</evidence>
<dbReference type="OrthoDB" id="9768084at2"/>
<comment type="caution">
    <text evidence="5">The sequence shown here is derived from an EMBL/GenBank/DDBJ whole genome shotgun (WGS) entry which is preliminary data.</text>
</comment>
<dbReference type="InterPro" id="IPR001258">
    <property type="entry name" value="NHL_repeat"/>
</dbReference>
<evidence type="ECO:0000313" key="6">
    <source>
        <dbReference type="Proteomes" id="UP000071859"/>
    </source>
</evidence>
<gene>
    <name evidence="5" type="ORF">AWB78_07803</name>
</gene>
<evidence type="ECO:0000256" key="2">
    <source>
        <dbReference type="ARBA" id="ARBA00022737"/>
    </source>
</evidence>
<protein>
    <submittedName>
        <fullName evidence="5">NHL repeat-containing protein</fullName>
    </submittedName>
</protein>
<evidence type="ECO:0000256" key="3">
    <source>
        <dbReference type="ARBA" id="ARBA00023180"/>
    </source>
</evidence>
<dbReference type="PANTHER" id="PTHR10680">
    <property type="entry name" value="PEPTIDYL-GLYCINE ALPHA-AMIDATING MONOOXYGENASE"/>
    <property type="match status" value="1"/>
</dbReference>
<reference evidence="5" key="1">
    <citation type="submission" date="2016-01" db="EMBL/GenBank/DDBJ databases">
        <authorList>
            <person name="Peeters C."/>
        </authorList>
    </citation>
    <scope>NUCLEOTIDE SEQUENCE</scope>
    <source>
        <strain evidence="5">LMG 29321</strain>
    </source>
</reference>
<proteinExistence type="predicted"/>
<dbReference type="Gene3D" id="2.120.10.30">
    <property type="entry name" value="TolB, C-terminal domain"/>
    <property type="match status" value="1"/>
</dbReference>
<organism evidence="5 6">
    <name type="scientific">Caballeronia calidae</name>
    <dbReference type="NCBI Taxonomy" id="1777139"/>
    <lineage>
        <taxon>Bacteria</taxon>
        <taxon>Pseudomonadati</taxon>
        <taxon>Pseudomonadota</taxon>
        <taxon>Betaproteobacteria</taxon>
        <taxon>Burkholderiales</taxon>
        <taxon>Burkholderiaceae</taxon>
        <taxon>Caballeronia</taxon>
    </lineage>
</organism>
<dbReference type="AlphaFoldDB" id="A0A158EGL5"/>
<accession>A0A158EGL5</accession>
<keyword evidence="6" id="KW-1185">Reference proteome</keyword>
<feature type="repeat" description="NHL" evidence="4">
    <location>
        <begin position="164"/>
        <end position="203"/>
    </location>
</feature>
<keyword evidence="2" id="KW-0677">Repeat</keyword>
<feature type="repeat" description="NHL" evidence="4">
    <location>
        <begin position="59"/>
        <end position="88"/>
    </location>
</feature>
<dbReference type="PROSITE" id="PS51125">
    <property type="entry name" value="NHL"/>
    <property type="match status" value="3"/>
</dbReference>
<name>A0A158EGL5_9BURK</name>
<dbReference type="SUPFAM" id="SSF101898">
    <property type="entry name" value="NHL repeat"/>
    <property type="match status" value="1"/>
</dbReference>
<feature type="repeat" description="NHL" evidence="4">
    <location>
        <begin position="124"/>
        <end position="156"/>
    </location>
</feature>
<dbReference type="RefSeq" id="WP_062611911.1">
    <property type="nucleotide sequence ID" value="NZ_FCOX02000096.1"/>
</dbReference>
<evidence type="ECO:0000256" key="1">
    <source>
        <dbReference type="ARBA" id="ARBA00022729"/>
    </source>
</evidence>
<dbReference type="Proteomes" id="UP000071859">
    <property type="component" value="Unassembled WGS sequence"/>
</dbReference>
<dbReference type="Pfam" id="PF01436">
    <property type="entry name" value="NHL"/>
    <property type="match status" value="2"/>
</dbReference>
<dbReference type="InterPro" id="IPR011042">
    <property type="entry name" value="6-blade_b-propeller_TolB-like"/>
</dbReference>
<sequence>MNFELVAGWGGQTWEEDVTGVAVDAEDRVYVLRRGSDTVTVFSPDGTVLNRWGNDCFSTRPHLISVGGDGRIYIADDGAHQVFVFDRSGRLLETIGTGVPADTGYDATAPSAEVAYERLKGGPPFNRPTKVAAAADGELFVSDGYRNCRIHRFSVDRRQVCSWGGPGADPGCFVIPHSVMLDDSGQVFVCDRENDRIQIFARDGQRVGTWTNVQRPTDLAFGRNGLVYVTELPRGPKDLKSWRLGRAHSEMQGRVTVRTSDGAIVTAIDCPGVEFPAPHAIAVDSTGAVYVSEVPESFANYTGRPLRRHRCLRKFMPTQR</sequence>
<keyword evidence="3" id="KW-0325">Glycoprotein</keyword>
<dbReference type="EMBL" id="FCOX02000096">
    <property type="protein sequence ID" value="SAL05968.1"/>
    <property type="molecule type" value="Genomic_DNA"/>
</dbReference>